<comment type="caution">
    <text evidence="1">The sequence shown here is derived from an EMBL/GenBank/DDBJ whole genome shotgun (WGS) entry which is preliminary data.</text>
</comment>
<evidence type="ECO:0000313" key="1">
    <source>
        <dbReference type="EMBL" id="CAK9018113.1"/>
    </source>
</evidence>
<dbReference type="EMBL" id="CAXAMM010008668">
    <property type="protein sequence ID" value="CAK9018113.1"/>
    <property type="molecule type" value="Genomic_DNA"/>
</dbReference>
<protein>
    <submittedName>
        <fullName evidence="1">Protein lap1</fullName>
    </submittedName>
</protein>
<accession>A0ABP0JUN9</accession>
<proteinExistence type="predicted"/>
<evidence type="ECO:0000313" key="2">
    <source>
        <dbReference type="Proteomes" id="UP001642464"/>
    </source>
</evidence>
<name>A0ABP0JUN9_9DINO</name>
<reference evidence="1 2" key="1">
    <citation type="submission" date="2024-02" db="EMBL/GenBank/DDBJ databases">
        <authorList>
            <person name="Chen Y."/>
            <person name="Shah S."/>
            <person name="Dougan E. K."/>
            <person name="Thang M."/>
            <person name="Chan C."/>
        </authorList>
    </citation>
    <scope>NUCLEOTIDE SEQUENCE [LARGE SCALE GENOMIC DNA]</scope>
</reference>
<sequence length="600" mass="66770">MTALTAAKIPDAVQEKLIALGYESSEAFQFKDEGVLEAFLQHFLVTEKAVDNASETTWAFHPLVGKFKALWKNIMASRKSAPAPTADVDTAAQLNGNSGLVTALVGCNQSLSVVDPMRRDLEKKYTGTVLTLSSLPSMSLLNTIHAQKDCFLEALAFGAGFCEDQWDKELSAGPFQVQNLLQIRANAYSMVGACHLGSWSLYSNKFLEYYTKDVGENFRFPNVIEAEEADQQAVREIFSLCFNGASLDDAIATVVMDRDMLRQLLFLRPKLTLKPRDREPLKRSRPVEKPKPDTKKVRNGECFNWHEGKCKSRACKFQHACAQCVSEKHHVWDKADDCDFELDQALQVHTSPWKSARENLQLARSLMMQDVEAGFAYILALWTVFYNFDSASVRTSADSVWTCALFQNAVAVQQNLPLRCVDSPDIPCVADAFADSSGAGIGGWWATSVEPVQQDQVFWFSLPLDKTNLPHWLICKHLQSYIASFEALAQLLLLLGRVRGMERPFSYLLRLRQLCDNAGVAACTRKQLTLKLPLTYILQAISFHAIAHGVQLTSAHCAGERNEWADALSRGNLSGFAPSRRITFDLADILSAPWLASGHS</sequence>
<keyword evidence="2" id="KW-1185">Reference proteome</keyword>
<gene>
    <name evidence="1" type="ORF">SCF082_LOCUS13937</name>
</gene>
<dbReference type="Proteomes" id="UP001642464">
    <property type="component" value="Unassembled WGS sequence"/>
</dbReference>
<organism evidence="1 2">
    <name type="scientific">Durusdinium trenchii</name>
    <dbReference type="NCBI Taxonomy" id="1381693"/>
    <lineage>
        <taxon>Eukaryota</taxon>
        <taxon>Sar</taxon>
        <taxon>Alveolata</taxon>
        <taxon>Dinophyceae</taxon>
        <taxon>Suessiales</taxon>
        <taxon>Symbiodiniaceae</taxon>
        <taxon>Durusdinium</taxon>
    </lineage>
</organism>